<dbReference type="InterPro" id="IPR036028">
    <property type="entry name" value="SH3-like_dom_sf"/>
</dbReference>
<dbReference type="InterPro" id="IPR001452">
    <property type="entry name" value="SH3_domain"/>
</dbReference>
<dbReference type="SUPFAM" id="SSF50044">
    <property type="entry name" value="SH3-domain"/>
    <property type="match status" value="1"/>
</dbReference>
<comment type="caution">
    <text evidence="5">The sequence shown here is derived from an EMBL/GenBank/DDBJ whole genome shotgun (WGS) entry which is preliminary data.</text>
</comment>
<keyword evidence="1 2" id="KW-0728">SH3 domain</keyword>
<keyword evidence="6" id="KW-1185">Reference proteome</keyword>
<organism evidence="5 6">
    <name type="scientific">Anaeramoeba flamelloides</name>
    <dbReference type="NCBI Taxonomy" id="1746091"/>
    <lineage>
        <taxon>Eukaryota</taxon>
        <taxon>Metamonada</taxon>
        <taxon>Anaeramoebidae</taxon>
        <taxon>Anaeramoeba</taxon>
    </lineage>
</organism>
<dbReference type="Pfam" id="PF14604">
    <property type="entry name" value="SH3_9"/>
    <property type="match status" value="1"/>
</dbReference>
<evidence type="ECO:0000313" key="6">
    <source>
        <dbReference type="Proteomes" id="UP001150062"/>
    </source>
</evidence>
<accession>A0ABQ8ZA65</accession>
<dbReference type="SMART" id="SM00326">
    <property type="entry name" value="SH3"/>
    <property type="match status" value="1"/>
</dbReference>
<feature type="domain" description="SH3" evidence="4">
    <location>
        <begin position="60"/>
        <end position="121"/>
    </location>
</feature>
<evidence type="ECO:0000256" key="3">
    <source>
        <dbReference type="SAM" id="MobiDB-lite"/>
    </source>
</evidence>
<feature type="compositionally biased region" description="Basic and acidic residues" evidence="3">
    <location>
        <begin position="156"/>
        <end position="245"/>
    </location>
</feature>
<proteinExistence type="predicted"/>
<dbReference type="EMBL" id="JAOAOG010000028">
    <property type="protein sequence ID" value="KAJ6253589.1"/>
    <property type="molecule type" value="Genomic_DNA"/>
</dbReference>
<evidence type="ECO:0000259" key="4">
    <source>
        <dbReference type="PROSITE" id="PS50002"/>
    </source>
</evidence>
<gene>
    <name evidence="5" type="ORF">M0813_13002</name>
</gene>
<dbReference type="Gene3D" id="2.30.30.40">
    <property type="entry name" value="SH3 Domains"/>
    <property type="match status" value="1"/>
</dbReference>
<feature type="region of interest" description="Disordered" evidence="3">
    <location>
        <begin position="156"/>
        <end position="272"/>
    </location>
</feature>
<name>A0ABQ8ZA65_9EUKA</name>
<dbReference type="CDD" id="cd00174">
    <property type="entry name" value="SH3"/>
    <property type="match status" value="1"/>
</dbReference>
<dbReference type="PROSITE" id="PS50002">
    <property type="entry name" value="SH3"/>
    <property type="match status" value="1"/>
</dbReference>
<sequence>MIGIATESYNSAKGGNVDFEDGEVLFNIQKIEKGKLTFQKLDQTNGTCPLFFVSYPVFPRLQVIAIANDNYYPRNTQCLSFKTGEKIYLDPSTTDEKYWFFGVLNGKKGYVPRFAVDLEKAVVVGEKIFSNETIKQVKELFGIDFQEILKKNDEEVEKEKDKDKEKDKEEITKKQNENEKEKELETSEKEIEKMKNVEEKENDKEKEKEKRDKETKEKEIEKAKEEEDKKKENQKEEEKGKDRKLYLYGQNLVKKKPRRMKKNIKKRSSTENELSTIQFDFNNTKMN</sequence>
<evidence type="ECO:0000256" key="1">
    <source>
        <dbReference type="ARBA" id="ARBA00022443"/>
    </source>
</evidence>
<evidence type="ECO:0000256" key="2">
    <source>
        <dbReference type="PROSITE-ProRule" id="PRU00192"/>
    </source>
</evidence>
<reference evidence="5" key="1">
    <citation type="submission" date="2022-08" db="EMBL/GenBank/DDBJ databases">
        <title>Novel sulfate-reducing endosymbionts in the free-living metamonad Anaeramoeba.</title>
        <authorList>
            <person name="Jerlstrom-Hultqvist J."/>
            <person name="Cepicka I."/>
            <person name="Gallot-Lavallee L."/>
            <person name="Salas-Leiva D."/>
            <person name="Curtis B.A."/>
            <person name="Zahonova K."/>
            <person name="Pipaliya S."/>
            <person name="Dacks J."/>
            <person name="Roger A.J."/>
        </authorList>
    </citation>
    <scope>NUCLEOTIDE SEQUENCE</scope>
    <source>
        <strain evidence="5">Schooner1</strain>
    </source>
</reference>
<protein>
    <submittedName>
        <fullName evidence="5">Transcription initiation factor tfiid subunit 3</fullName>
    </submittedName>
</protein>
<evidence type="ECO:0000313" key="5">
    <source>
        <dbReference type="EMBL" id="KAJ6253589.1"/>
    </source>
</evidence>
<feature type="compositionally biased region" description="Basic residues" evidence="3">
    <location>
        <begin position="253"/>
        <end position="267"/>
    </location>
</feature>
<dbReference type="Proteomes" id="UP001150062">
    <property type="component" value="Unassembled WGS sequence"/>
</dbReference>